<accession>A0A6P3UU86</accession>
<sequence length="102" mass="11419">MRLRRCGRCSLCSLWFCEAVANRSQSWRFRQIDTNQTIAQKEIFIELVILIHATKTKSSSRSSSTALITFIPMCEVSRGMLTESALTSPEVACKSEEEGGKA</sequence>
<dbReference type="OrthoDB" id="10408963at2759"/>
<evidence type="ECO:0000313" key="2">
    <source>
        <dbReference type="RefSeq" id="XP_012241238.1"/>
    </source>
</evidence>
<evidence type="ECO:0000313" key="1">
    <source>
        <dbReference type="Proteomes" id="UP000515180"/>
    </source>
</evidence>
<dbReference type="KEGG" id="bim:105680791"/>
<dbReference type="Proteomes" id="UP000515180">
    <property type="component" value="Unplaced"/>
</dbReference>
<dbReference type="AlphaFoldDB" id="A0A6P3UU86"/>
<dbReference type="GeneID" id="105680791"/>
<gene>
    <name evidence="2" type="primary">LOC105680791</name>
</gene>
<organism evidence="1 2">
    <name type="scientific">Bombus impatiens</name>
    <name type="common">Bumblebee</name>
    <dbReference type="NCBI Taxonomy" id="132113"/>
    <lineage>
        <taxon>Eukaryota</taxon>
        <taxon>Metazoa</taxon>
        <taxon>Ecdysozoa</taxon>
        <taxon>Arthropoda</taxon>
        <taxon>Hexapoda</taxon>
        <taxon>Insecta</taxon>
        <taxon>Pterygota</taxon>
        <taxon>Neoptera</taxon>
        <taxon>Endopterygota</taxon>
        <taxon>Hymenoptera</taxon>
        <taxon>Apocrita</taxon>
        <taxon>Aculeata</taxon>
        <taxon>Apoidea</taxon>
        <taxon>Anthophila</taxon>
        <taxon>Apidae</taxon>
        <taxon>Bombus</taxon>
        <taxon>Pyrobombus</taxon>
    </lineage>
</organism>
<name>A0A6P3UU86_BOMIM</name>
<proteinExistence type="predicted"/>
<dbReference type="RefSeq" id="XP_012241238.1">
    <property type="nucleotide sequence ID" value="XM_012385815.3"/>
</dbReference>
<reference evidence="2" key="1">
    <citation type="submission" date="2025-08" db="UniProtKB">
        <authorList>
            <consortium name="RefSeq"/>
        </authorList>
    </citation>
    <scope>IDENTIFICATION</scope>
</reference>
<protein>
    <submittedName>
        <fullName evidence="2">Uncharacterized protein LOC105680791</fullName>
    </submittedName>
</protein>
<keyword evidence="1" id="KW-1185">Reference proteome</keyword>